<keyword evidence="8" id="KW-0325">Glycoprotein</keyword>
<dbReference type="Pfam" id="PF00028">
    <property type="entry name" value="Cadherin"/>
    <property type="match status" value="1"/>
</dbReference>
<evidence type="ECO:0000256" key="2">
    <source>
        <dbReference type="ARBA" id="ARBA00022692"/>
    </source>
</evidence>
<dbReference type="EMBL" id="CAJNOK010031975">
    <property type="protein sequence ID" value="CAF1478607.1"/>
    <property type="molecule type" value="Genomic_DNA"/>
</dbReference>
<evidence type="ECO:0000256" key="4">
    <source>
        <dbReference type="ARBA" id="ARBA00022837"/>
    </source>
</evidence>
<sequence length="728" mass="80582">MPVRHSRFFFPNFSVASPIGTSVFTFNVQPQTSTTKTSFATSRALNNVAGVSVTATDPNFSVIQLANGAYQLNTATYPLNYYSPNNRYLFNLIATQSFVNRPPTTSQALVQISLVSANVHAPIFIPQNPSYSISETASINSVFGTVYASDADLDTLTYSIVTQQTLFAITRSTGVLSLDSAFPSTSASQYFIIVSVTDTVFTTQTNVRINVTAVNKQSPTFLNQICGENFSFNEGNTSGINVTTISAFDNDRGANGQINITFPSEQARTTVSGLRNSAYSQFQLIQLAQVGTTRSAILQSTTTFDYDAPGATRVWYLFILATDNGTPQRQSFCSIRVNLMDINDNAPVFVMTQWNYTIYRAAVGNNPSRFLRIIASDADSGNNGIIDYYIGSTPAPLYFIINRTTGVIMLQPNLMLSDLNVSDFPVTFTVYARDRGTPPLTSQANATVTINFNNNNEQPPASWLDPRYQELSIVIREKFYEVYNMRPIFDSNFNGSIIYQLTSQQSSILTVTSPFANTNIPFSDVPVRRFNYTFVSGIAVTYGLHAEIQDLYVIYIRTLVNPPLIGSATIQLIDENDNAPMFDIRSIVLSVVENEVGLRQIAQIQAFDRDLTFPNNFVQYRMNLNLTDPIAIGKFFVALDGTITTNYTFDRETTNRYRLFLTAYDGAPVWNDPTNNTNNPNTQDFQFDVQVIDVNDVSPVFLNSSIVISINETTAIGTGIVNITCTDT</sequence>
<dbReference type="PANTHER" id="PTHR24026">
    <property type="entry name" value="FAT ATYPICAL CADHERIN-RELATED"/>
    <property type="match status" value="1"/>
</dbReference>
<keyword evidence="4 9" id="KW-0106">Calcium</keyword>
<keyword evidence="3" id="KW-0677">Repeat</keyword>
<dbReference type="Gene3D" id="2.60.40.60">
    <property type="entry name" value="Cadherins"/>
    <property type="match status" value="4"/>
</dbReference>
<comment type="caution">
    <text evidence="12">The sequence shown here is derived from an EMBL/GenBank/DDBJ whole genome shotgun (WGS) entry which is preliminary data.</text>
</comment>
<evidence type="ECO:0000256" key="6">
    <source>
        <dbReference type="ARBA" id="ARBA00022989"/>
    </source>
</evidence>
<feature type="non-terminal residue" evidence="12">
    <location>
        <position position="1"/>
    </location>
</feature>
<dbReference type="AlphaFoldDB" id="A0A8S2TAM2"/>
<protein>
    <recommendedName>
        <fullName evidence="10">Cadherin domain-containing protein</fullName>
    </recommendedName>
</protein>
<dbReference type="GO" id="GO:0007156">
    <property type="term" value="P:homophilic cell adhesion via plasma membrane adhesion molecules"/>
    <property type="evidence" value="ECO:0007669"/>
    <property type="project" value="InterPro"/>
</dbReference>
<dbReference type="PROSITE" id="PS00232">
    <property type="entry name" value="CADHERIN_1"/>
    <property type="match status" value="2"/>
</dbReference>
<dbReference type="Proteomes" id="UP000677228">
    <property type="component" value="Unassembled WGS sequence"/>
</dbReference>
<proteinExistence type="predicted"/>
<accession>A0A8S2TAM2</accession>
<evidence type="ECO:0000313" key="13">
    <source>
        <dbReference type="Proteomes" id="UP000682733"/>
    </source>
</evidence>
<evidence type="ECO:0000313" key="11">
    <source>
        <dbReference type="EMBL" id="CAF1478607.1"/>
    </source>
</evidence>
<evidence type="ECO:0000256" key="5">
    <source>
        <dbReference type="ARBA" id="ARBA00022889"/>
    </source>
</evidence>
<dbReference type="SMART" id="SM00112">
    <property type="entry name" value="CA"/>
    <property type="match status" value="5"/>
</dbReference>
<dbReference type="Proteomes" id="UP000682733">
    <property type="component" value="Unassembled WGS sequence"/>
</dbReference>
<dbReference type="InterPro" id="IPR020894">
    <property type="entry name" value="Cadherin_CS"/>
</dbReference>
<dbReference type="InterPro" id="IPR015919">
    <property type="entry name" value="Cadherin-like_sf"/>
</dbReference>
<evidence type="ECO:0000256" key="1">
    <source>
        <dbReference type="ARBA" id="ARBA00004370"/>
    </source>
</evidence>
<feature type="domain" description="Cadherin" evidence="10">
    <location>
        <begin position="230"/>
        <end position="349"/>
    </location>
</feature>
<feature type="domain" description="Cadherin" evidence="10">
    <location>
        <begin position="370"/>
        <end position="462"/>
    </location>
</feature>
<keyword evidence="6" id="KW-1133">Transmembrane helix</keyword>
<comment type="subcellular location">
    <subcellularLocation>
        <location evidence="1">Membrane</location>
    </subcellularLocation>
</comment>
<gene>
    <name evidence="11" type="ORF">OVA965_LOCUS35964</name>
    <name evidence="12" type="ORF">TMI583_LOCUS36948</name>
</gene>
<dbReference type="GO" id="GO:0005509">
    <property type="term" value="F:calcium ion binding"/>
    <property type="evidence" value="ECO:0007669"/>
    <property type="project" value="UniProtKB-UniRule"/>
</dbReference>
<organism evidence="12 13">
    <name type="scientific">Didymodactylos carnosus</name>
    <dbReference type="NCBI Taxonomy" id="1234261"/>
    <lineage>
        <taxon>Eukaryota</taxon>
        <taxon>Metazoa</taxon>
        <taxon>Spiralia</taxon>
        <taxon>Gnathifera</taxon>
        <taxon>Rotifera</taxon>
        <taxon>Eurotatoria</taxon>
        <taxon>Bdelloidea</taxon>
        <taxon>Philodinida</taxon>
        <taxon>Philodinidae</taxon>
        <taxon>Didymodactylos</taxon>
    </lineage>
</organism>
<dbReference type="PROSITE" id="PS50268">
    <property type="entry name" value="CADHERIN_2"/>
    <property type="match status" value="5"/>
</dbReference>
<evidence type="ECO:0000259" key="10">
    <source>
        <dbReference type="PROSITE" id="PS50268"/>
    </source>
</evidence>
<name>A0A8S2TAM2_9BILA</name>
<evidence type="ECO:0000256" key="9">
    <source>
        <dbReference type="PROSITE-ProRule" id="PRU00043"/>
    </source>
</evidence>
<feature type="domain" description="Cadherin" evidence="10">
    <location>
        <begin position="490"/>
        <end position="582"/>
    </location>
</feature>
<reference evidence="12" key="1">
    <citation type="submission" date="2021-02" db="EMBL/GenBank/DDBJ databases">
        <authorList>
            <person name="Nowell W R."/>
        </authorList>
    </citation>
    <scope>NUCLEOTIDE SEQUENCE</scope>
</reference>
<feature type="domain" description="Cadherin" evidence="10">
    <location>
        <begin position="583"/>
        <end position="701"/>
    </location>
</feature>
<dbReference type="CDD" id="cd11304">
    <property type="entry name" value="Cadherin_repeat"/>
    <property type="match status" value="4"/>
</dbReference>
<keyword evidence="5" id="KW-0130">Cell adhesion</keyword>
<evidence type="ECO:0000313" key="12">
    <source>
        <dbReference type="EMBL" id="CAF4269357.1"/>
    </source>
</evidence>
<keyword evidence="2" id="KW-0812">Transmembrane</keyword>
<evidence type="ECO:0000256" key="8">
    <source>
        <dbReference type="ARBA" id="ARBA00023180"/>
    </source>
</evidence>
<keyword evidence="7" id="KW-0472">Membrane</keyword>
<evidence type="ECO:0000256" key="7">
    <source>
        <dbReference type="ARBA" id="ARBA00023136"/>
    </source>
</evidence>
<dbReference type="InterPro" id="IPR002126">
    <property type="entry name" value="Cadherin-like_dom"/>
</dbReference>
<dbReference type="EMBL" id="CAJOBA010053886">
    <property type="protein sequence ID" value="CAF4269357.1"/>
    <property type="molecule type" value="Genomic_DNA"/>
</dbReference>
<feature type="domain" description="Cadherin" evidence="10">
    <location>
        <begin position="125"/>
        <end position="221"/>
    </location>
</feature>
<dbReference type="PANTHER" id="PTHR24026:SF136">
    <property type="entry name" value="PROTOCADHERIN-23"/>
    <property type="match status" value="1"/>
</dbReference>
<dbReference type="GO" id="GO:0005886">
    <property type="term" value="C:plasma membrane"/>
    <property type="evidence" value="ECO:0007669"/>
    <property type="project" value="InterPro"/>
</dbReference>
<dbReference type="SUPFAM" id="SSF49313">
    <property type="entry name" value="Cadherin-like"/>
    <property type="match status" value="5"/>
</dbReference>
<dbReference type="PRINTS" id="PR00205">
    <property type="entry name" value="CADHERIN"/>
</dbReference>
<evidence type="ECO:0000256" key="3">
    <source>
        <dbReference type="ARBA" id="ARBA00022737"/>
    </source>
</evidence>